<dbReference type="AlphaFoldDB" id="A0AAD9U8K2"/>
<evidence type="ECO:0000259" key="1">
    <source>
        <dbReference type="Pfam" id="PF13456"/>
    </source>
</evidence>
<proteinExistence type="predicted"/>
<dbReference type="GO" id="GO:0004523">
    <property type="term" value="F:RNA-DNA hybrid ribonuclease activity"/>
    <property type="evidence" value="ECO:0007669"/>
    <property type="project" value="InterPro"/>
</dbReference>
<dbReference type="InterPro" id="IPR002156">
    <property type="entry name" value="RNaseH_domain"/>
</dbReference>
<sequence>MLETLCPMCSKKDETSGIGVGVVIRDCNGRVMASYLPHIAEAMAILRGLQFTLETVLVPASLGSDALSQW</sequence>
<name>A0AAD9U8K2_9ROSI</name>
<keyword evidence="3" id="KW-1185">Reference proteome</keyword>
<reference evidence="2" key="1">
    <citation type="journal article" date="2023" name="Plant J.">
        <title>Genome sequences and population genomics provide insights into the demographic history, inbreeding, and mutation load of two 'living fossil' tree species of Dipteronia.</title>
        <authorList>
            <person name="Feng Y."/>
            <person name="Comes H.P."/>
            <person name="Chen J."/>
            <person name="Zhu S."/>
            <person name="Lu R."/>
            <person name="Zhang X."/>
            <person name="Li P."/>
            <person name="Qiu J."/>
            <person name="Olsen K.M."/>
            <person name="Qiu Y."/>
        </authorList>
    </citation>
    <scope>NUCLEOTIDE SEQUENCE</scope>
    <source>
        <strain evidence="2">KIB01</strain>
    </source>
</reference>
<organism evidence="2 3">
    <name type="scientific">Dipteronia dyeriana</name>
    <dbReference type="NCBI Taxonomy" id="168575"/>
    <lineage>
        <taxon>Eukaryota</taxon>
        <taxon>Viridiplantae</taxon>
        <taxon>Streptophyta</taxon>
        <taxon>Embryophyta</taxon>
        <taxon>Tracheophyta</taxon>
        <taxon>Spermatophyta</taxon>
        <taxon>Magnoliopsida</taxon>
        <taxon>eudicotyledons</taxon>
        <taxon>Gunneridae</taxon>
        <taxon>Pentapetalae</taxon>
        <taxon>rosids</taxon>
        <taxon>malvids</taxon>
        <taxon>Sapindales</taxon>
        <taxon>Sapindaceae</taxon>
        <taxon>Hippocastanoideae</taxon>
        <taxon>Acereae</taxon>
        <taxon>Dipteronia</taxon>
    </lineage>
</organism>
<evidence type="ECO:0000313" key="2">
    <source>
        <dbReference type="EMBL" id="KAK2649420.1"/>
    </source>
</evidence>
<dbReference type="EMBL" id="JANJYI010000005">
    <property type="protein sequence ID" value="KAK2649420.1"/>
    <property type="molecule type" value="Genomic_DNA"/>
</dbReference>
<dbReference type="Proteomes" id="UP001280121">
    <property type="component" value="Unassembled WGS sequence"/>
</dbReference>
<accession>A0AAD9U8K2</accession>
<protein>
    <recommendedName>
        <fullName evidence="1">RNase H type-1 domain-containing protein</fullName>
    </recommendedName>
</protein>
<comment type="caution">
    <text evidence="2">The sequence shown here is derived from an EMBL/GenBank/DDBJ whole genome shotgun (WGS) entry which is preliminary data.</text>
</comment>
<dbReference type="Pfam" id="PF13456">
    <property type="entry name" value="RVT_3"/>
    <property type="match status" value="1"/>
</dbReference>
<gene>
    <name evidence="2" type="ORF">Ddye_016909</name>
</gene>
<evidence type="ECO:0000313" key="3">
    <source>
        <dbReference type="Proteomes" id="UP001280121"/>
    </source>
</evidence>
<dbReference type="GO" id="GO:0003676">
    <property type="term" value="F:nucleic acid binding"/>
    <property type="evidence" value="ECO:0007669"/>
    <property type="project" value="InterPro"/>
</dbReference>
<feature type="domain" description="RNase H type-1" evidence="1">
    <location>
        <begin position="12"/>
        <end position="57"/>
    </location>
</feature>